<evidence type="ECO:0000313" key="3">
    <source>
        <dbReference type="Proteomes" id="UP000261704"/>
    </source>
</evidence>
<protein>
    <submittedName>
        <fullName evidence="2">Uncharacterized protein</fullName>
    </submittedName>
</protein>
<dbReference type="Proteomes" id="UP000261704">
    <property type="component" value="Chromosome"/>
</dbReference>
<proteinExistence type="predicted"/>
<organism evidence="2 3">
    <name type="scientific">Profundibacter amoris</name>
    <dbReference type="NCBI Taxonomy" id="2171755"/>
    <lineage>
        <taxon>Bacteria</taxon>
        <taxon>Pseudomonadati</taxon>
        <taxon>Pseudomonadota</taxon>
        <taxon>Alphaproteobacteria</taxon>
        <taxon>Rhodobacterales</taxon>
        <taxon>Paracoccaceae</taxon>
        <taxon>Profundibacter</taxon>
    </lineage>
</organism>
<dbReference type="AlphaFoldDB" id="A0A347UGD9"/>
<dbReference type="KEGG" id="pamo:BAR1_08215"/>
<name>A0A347UGD9_9RHOB</name>
<gene>
    <name evidence="2" type="ORF">BAR1_08215</name>
</gene>
<sequence>MNIWQLLRMSRWARNPPSAKRVKLVLGVILICLVLFAIERWIGVPDWLQLEPQRRFRMPRP</sequence>
<evidence type="ECO:0000313" key="2">
    <source>
        <dbReference type="EMBL" id="AXX97917.1"/>
    </source>
</evidence>
<keyword evidence="1" id="KW-1133">Transmembrane helix</keyword>
<reference evidence="2 3" key="1">
    <citation type="submission" date="2018-09" db="EMBL/GenBank/DDBJ databases">
        <title>Profundibacter amoris BAR1 gen. nov., sp. nov., a new member of the Roseobacter clade isolated at Lokis Castle Vent Field on the Arctic Mid-Oceanic Ridge.</title>
        <authorList>
            <person name="Le Moine Bauer S."/>
            <person name="Sjoeberg A.G."/>
            <person name="L'Haridon S."/>
            <person name="Stokke R."/>
            <person name="Roalkvam I."/>
            <person name="Steen I.H."/>
            <person name="Dahle H."/>
        </authorList>
    </citation>
    <scope>NUCLEOTIDE SEQUENCE [LARGE SCALE GENOMIC DNA]</scope>
    <source>
        <strain evidence="2 3">BAR1</strain>
    </source>
</reference>
<accession>A0A347UGD9</accession>
<feature type="transmembrane region" description="Helical" evidence="1">
    <location>
        <begin position="21"/>
        <end position="42"/>
    </location>
</feature>
<keyword evidence="3" id="KW-1185">Reference proteome</keyword>
<dbReference type="EMBL" id="CP032125">
    <property type="protein sequence ID" value="AXX97917.1"/>
    <property type="molecule type" value="Genomic_DNA"/>
</dbReference>
<keyword evidence="1" id="KW-0472">Membrane</keyword>
<keyword evidence="1" id="KW-0812">Transmembrane</keyword>
<evidence type="ECO:0000256" key="1">
    <source>
        <dbReference type="SAM" id="Phobius"/>
    </source>
</evidence>